<sequence length="263" mass="30237">MVVGNCQSCRATCKDPGGTDNCRNVCSNSDTCICPDGYLMNDGNCIPKEDCPCFSVTAASVIPVSMFSEGSSHLDSQCRMHCVCRDSVLSCESNYTCHVNAVCENRDAEYRCYCQDGLTCARDCWDVYINGFSQSGIYKIYPNGWPDQHFDVYCNMDDGGGWTVFQRRFDGHVDFFLNWESYEQGFGSVDSEFWLGNEKLYYLTNQKWYELRIDMKDKYDYDLYATYSYFKIEGSSANYSMSHLGNYSGSESEYRRTFFYTDF</sequence>
<dbReference type="Gene3D" id="3.90.215.10">
    <property type="entry name" value="Gamma Fibrinogen, chain A, domain 1"/>
    <property type="match status" value="1"/>
</dbReference>
<dbReference type="GO" id="GO:0005615">
    <property type="term" value="C:extracellular space"/>
    <property type="evidence" value="ECO:0007669"/>
    <property type="project" value="TreeGrafter"/>
</dbReference>
<comment type="caution">
    <text evidence="2">The sequence shown here is derived from an EMBL/GenBank/DDBJ whole genome shotgun (WGS) entry which is preliminary data.</text>
</comment>
<dbReference type="InterPro" id="IPR050373">
    <property type="entry name" value="Fibrinogen_C-term_domain"/>
</dbReference>
<dbReference type="SUPFAM" id="SSF56496">
    <property type="entry name" value="Fibrinogen C-terminal domain-like"/>
    <property type="match status" value="1"/>
</dbReference>
<dbReference type="InterPro" id="IPR002919">
    <property type="entry name" value="TIL_dom"/>
</dbReference>
<reference evidence="2" key="1">
    <citation type="submission" date="2021-10" db="EMBL/GenBank/DDBJ databases">
        <title>Tropical sea cucumber genome reveals ecological adaptation and Cuvierian tubules defense mechanism.</title>
        <authorList>
            <person name="Chen T."/>
        </authorList>
    </citation>
    <scope>NUCLEOTIDE SEQUENCE</scope>
    <source>
        <strain evidence="2">Nanhai2018</strain>
        <tissue evidence="2">Muscle</tissue>
    </source>
</reference>
<dbReference type="InterPro" id="IPR036056">
    <property type="entry name" value="Fibrinogen-like_C"/>
</dbReference>
<evidence type="ECO:0000313" key="2">
    <source>
        <dbReference type="EMBL" id="KAJ8033218.1"/>
    </source>
</evidence>
<dbReference type="Proteomes" id="UP001152320">
    <property type="component" value="Chromosome 11"/>
</dbReference>
<dbReference type="SMART" id="SM00181">
    <property type="entry name" value="EGF"/>
    <property type="match status" value="2"/>
</dbReference>
<dbReference type="Pfam" id="PF00147">
    <property type="entry name" value="Fibrinogen_C"/>
    <property type="match status" value="1"/>
</dbReference>
<gene>
    <name evidence="2" type="ORF">HOLleu_23383</name>
</gene>
<dbReference type="Gene3D" id="2.10.25.10">
    <property type="entry name" value="Laminin"/>
    <property type="match status" value="1"/>
</dbReference>
<dbReference type="OrthoDB" id="5983392at2759"/>
<dbReference type="NCBIfam" id="NF040941">
    <property type="entry name" value="GGGWT_bact"/>
    <property type="match status" value="1"/>
</dbReference>
<evidence type="ECO:0000313" key="3">
    <source>
        <dbReference type="Proteomes" id="UP001152320"/>
    </source>
</evidence>
<proteinExistence type="predicted"/>
<dbReference type="CDD" id="cd00053">
    <property type="entry name" value="EGF"/>
    <property type="match status" value="1"/>
</dbReference>
<dbReference type="InterPro" id="IPR036084">
    <property type="entry name" value="Ser_inhib-like_sf"/>
</dbReference>
<dbReference type="PANTHER" id="PTHR19143">
    <property type="entry name" value="FIBRINOGEN/TENASCIN/ANGIOPOEITIN"/>
    <property type="match status" value="1"/>
</dbReference>
<dbReference type="SUPFAM" id="SSF57567">
    <property type="entry name" value="Serine protease inhibitors"/>
    <property type="match status" value="1"/>
</dbReference>
<name>A0A9Q1BV40_HOLLE</name>
<organism evidence="2 3">
    <name type="scientific">Holothuria leucospilota</name>
    <name type="common">Black long sea cucumber</name>
    <name type="synonym">Mertensiothuria leucospilota</name>
    <dbReference type="NCBI Taxonomy" id="206669"/>
    <lineage>
        <taxon>Eukaryota</taxon>
        <taxon>Metazoa</taxon>
        <taxon>Echinodermata</taxon>
        <taxon>Eleutherozoa</taxon>
        <taxon>Echinozoa</taxon>
        <taxon>Holothuroidea</taxon>
        <taxon>Aspidochirotacea</taxon>
        <taxon>Aspidochirotida</taxon>
        <taxon>Holothuriidae</taxon>
        <taxon>Holothuria</taxon>
    </lineage>
</organism>
<accession>A0A9Q1BV40</accession>
<evidence type="ECO:0000259" key="1">
    <source>
        <dbReference type="PROSITE" id="PS51406"/>
    </source>
</evidence>
<dbReference type="EMBL" id="JAIZAY010000011">
    <property type="protein sequence ID" value="KAJ8033218.1"/>
    <property type="molecule type" value="Genomic_DNA"/>
</dbReference>
<keyword evidence="3" id="KW-1185">Reference proteome</keyword>
<dbReference type="CDD" id="cd19941">
    <property type="entry name" value="TIL"/>
    <property type="match status" value="1"/>
</dbReference>
<dbReference type="SMART" id="SM00186">
    <property type="entry name" value="FBG"/>
    <property type="match status" value="1"/>
</dbReference>
<dbReference type="PROSITE" id="PS51406">
    <property type="entry name" value="FIBRINOGEN_C_2"/>
    <property type="match status" value="1"/>
</dbReference>
<dbReference type="InterPro" id="IPR000742">
    <property type="entry name" value="EGF"/>
</dbReference>
<dbReference type="AlphaFoldDB" id="A0A9Q1BV40"/>
<dbReference type="InterPro" id="IPR014716">
    <property type="entry name" value="Fibrinogen_a/b/g_C_1"/>
</dbReference>
<feature type="domain" description="Fibrinogen C-terminal" evidence="1">
    <location>
        <begin position="115"/>
        <end position="263"/>
    </location>
</feature>
<protein>
    <submittedName>
        <fullName evidence="2">Fibrinogen C domain-containing protein 1</fullName>
    </submittedName>
</protein>
<dbReference type="Pfam" id="PF01826">
    <property type="entry name" value="TIL"/>
    <property type="match status" value="1"/>
</dbReference>
<dbReference type="InterPro" id="IPR002181">
    <property type="entry name" value="Fibrinogen_a/b/g_C_dom"/>
</dbReference>